<keyword evidence="2" id="KW-0472">Membrane</keyword>
<proteinExistence type="predicted"/>
<reference evidence="3" key="1">
    <citation type="journal article" date="2020" name="Stud. Mycol.">
        <title>101 Dothideomycetes genomes: a test case for predicting lifestyles and emergence of pathogens.</title>
        <authorList>
            <person name="Haridas S."/>
            <person name="Albert R."/>
            <person name="Binder M."/>
            <person name="Bloem J."/>
            <person name="Labutti K."/>
            <person name="Salamov A."/>
            <person name="Andreopoulos B."/>
            <person name="Baker S."/>
            <person name="Barry K."/>
            <person name="Bills G."/>
            <person name="Bluhm B."/>
            <person name="Cannon C."/>
            <person name="Castanera R."/>
            <person name="Culley D."/>
            <person name="Daum C."/>
            <person name="Ezra D."/>
            <person name="Gonzalez J."/>
            <person name="Henrissat B."/>
            <person name="Kuo A."/>
            <person name="Liang C."/>
            <person name="Lipzen A."/>
            <person name="Lutzoni F."/>
            <person name="Magnuson J."/>
            <person name="Mondo S."/>
            <person name="Nolan M."/>
            <person name="Ohm R."/>
            <person name="Pangilinan J."/>
            <person name="Park H.-J."/>
            <person name="Ramirez L."/>
            <person name="Alfaro M."/>
            <person name="Sun H."/>
            <person name="Tritt A."/>
            <person name="Yoshinaga Y."/>
            <person name="Zwiers L.-H."/>
            <person name="Turgeon B."/>
            <person name="Goodwin S."/>
            <person name="Spatafora J."/>
            <person name="Crous P."/>
            <person name="Grigoriev I."/>
        </authorList>
    </citation>
    <scope>NUCLEOTIDE SEQUENCE</scope>
    <source>
        <strain evidence="3">CBS 122368</strain>
    </source>
</reference>
<feature type="region of interest" description="Disordered" evidence="1">
    <location>
        <begin position="82"/>
        <end position="101"/>
    </location>
</feature>
<dbReference type="RefSeq" id="XP_033676098.1">
    <property type="nucleotide sequence ID" value="XM_033820476.1"/>
</dbReference>
<dbReference type="Proteomes" id="UP000800094">
    <property type="component" value="Unassembled WGS sequence"/>
</dbReference>
<gene>
    <name evidence="3" type="ORF">BU26DRAFT_187451</name>
</gene>
<feature type="transmembrane region" description="Helical" evidence="2">
    <location>
        <begin position="39"/>
        <end position="60"/>
    </location>
</feature>
<dbReference type="GeneID" id="54573806"/>
<keyword evidence="4" id="KW-1185">Reference proteome</keyword>
<evidence type="ECO:0000313" key="4">
    <source>
        <dbReference type="Proteomes" id="UP000800094"/>
    </source>
</evidence>
<protein>
    <submittedName>
        <fullName evidence="3">Uncharacterized protein</fullName>
    </submittedName>
</protein>
<keyword evidence="2" id="KW-0812">Transmembrane</keyword>
<evidence type="ECO:0000256" key="1">
    <source>
        <dbReference type="SAM" id="MobiDB-lite"/>
    </source>
</evidence>
<evidence type="ECO:0000256" key="2">
    <source>
        <dbReference type="SAM" id="Phobius"/>
    </source>
</evidence>
<accession>A0A6A6HSD8</accession>
<evidence type="ECO:0000313" key="3">
    <source>
        <dbReference type="EMBL" id="KAF2241094.1"/>
    </source>
</evidence>
<dbReference type="AlphaFoldDB" id="A0A6A6HSD8"/>
<sequence>MRPPSEWLNTAFAAVTCHESLMGARVNEWCSPVYNRERAFGVSLICILLFLALFLGFAGFRCEHASSCLEFECFSSPSPVRVSPTQNTTRPTLPRSDTFSRPLNRGDLASKLNHLDILLCVPKYA</sequence>
<name>A0A6A6HSD8_9PLEO</name>
<organism evidence="3 4">
    <name type="scientific">Trematosphaeria pertusa</name>
    <dbReference type="NCBI Taxonomy" id="390896"/>
    <lineage>
        <taxon>Eukaryota</taxon>
        <taxon>Fungi</taxon>
        <taxon>Dikarya</taxon>
        <taxon>Ascomycota</taxon>
        <taxon>Pezizomycotina</taxon>
        <taxon>Dothideomycetes</taxon>
        <taxon>Pleosporomycetidae</taxon>
        <taxon>Pleosporales</taxon>
        <taxon>Massarineae</taxon>
        <taxon>Trematosphaeriaceae</taxon>
        <taxon>Trematosphaeria</taxon>
    </lineage>
</organism>
<keyword evidence="2" id="KW-1133">Transmembrane helix</keyword>
<dbReference type="EMBL" id="ML987214">
    <property type="protein sequence ID" value="KAF2241094.1"/>
    <property type="molecule type" value="Genomic_DNA"/>
</dbReference>